<dbReference type="Proteomes" id="UP001173578">
    <property type="component" value="Unassembled WGS sequence"/>
</dbReference>
<evidence type="ECO:0000313" key="2">
    <source>
        <dbReference type="Proteomes" id="UP001173578"/>
    </source>
</evidence>
<comment type="caution">
    <text evidence="1">The sequence shown here is derived from an EMBL/GenBank/DDBJ whole genome shotgun (WGS) entry which is preliminary data.</text>
</comment>
<dbReference type="InterPro" id="IPR010838">
    <property type="entry name" value="DUF1444"/>
</dbReference>
<organism evidence="1 2">
    <name type="scientific">Empedobacter falsenii</name>
    <dbReference type="NCBI Taxonomy" id="343874"/>
    <lineage>
        <taxon>Bacteria</taxon>
        <taxon>Pseudomonadati</taxon>
        <taxon>Bacteroidota</taxon>
        <taxon>Flavobacteriia</taxon>
        <taxon>Flavobacteriales</taxon>
        <taxon>Weeksellaceae</taxon>
        <taxon>Empedobacter</taxon>
    </lineage>
</organism>
<dbReference type="EMBL" id="JACALR010000003">
    <property type="protein sequence ID" value="MDM1550974.1"/>
    <property type="molecule type" value="Genomic_DNA"/>
</dbReference>
<dbReference type="Pfam" id="PF07285">
    <property type="entry name" value="DUF1444"/>
    <property type="match status" value="1"/>
</dbReference>
<dbReference type="AlphaFoldDB" id="A0AAW7DG67"/>
<gene>
    <name evidence="1" type="ORF">HX095_07085</name>
</gene>
<reference evidence="1" key="1">
    <citation type="submission" date="2020-06" db="EMBL/GenBank/DDBJ databases">
        <authorList>
            <person name="Dong N."/>
        </authorList>
    </citation>
    <scope>NUCLEOTIDE SEQUENCE</scope>
    <source>
        <strain evidence="1">210</strain>
    </source>
</reference>
<evidence type="ECO:0000313" key="1">
    <source>
        <dbReference type="EMBL" id="MDM1550974.1"/>
    </source>
</evidence>
<protein>
    <submittedName>
        <fullName evidence="1">DUF1444 family protein</fullName>
    </submittedName>
</protein>
<name>A0AAW7DG67_9FLAO</name>
<reference evidence="1" key="2">
    <citation type="journal article" date="2022" name="Sci. Total Environ.">
        <title>Prevalence, transmission, and molecular epidemiology of tet(X)-positive bacteria among humans, animals, and environmental niches in China: An epidemiological, and genomic-based study.</title>
        <authorList>
            <person name="Dong N."/>
            <person name="Zeng Y."/>
            <person name="Cai C."/>
            <person name="Sun C."/>
            <person name="Lu J."/>
            <person name="Liu C."/>
            <person name="Zhou H."/>
            <person name="Sun Q."/>
            <person name="Shu L."/>
            <person name="Wang H."/>
            <person name="Wang Y."/>
            <person name="Wang S."/>
            <person name="Wu C."/>
            <person name="Chan E.W."/>
            <person name="Chen G."/>
            <person name="Shen Z."/>
            <person name="Chen S."/>
            <person name="Zhang R."/>
        </authorList>
    </citation>
    <scope>NUCLEOTIDE SEQUENCE</scope>
    <source>
        <strain evidence="1">210</strain>
    </source>
</reference>
<dbReference type="RefSeq" id="WP_286485600.1">
    <property type="nucleotide sequence ID" value="NZ_JACALR010000003.1"/>
</dbReference>
<dbReference type="PROSITE" id="PS51257">
    <property type="entry name" value="PROKAR_LIPOPROTEIN"/>
    <property type="match status" value="1"/>
</dbReference>
<sequence>MKKILQLILSFLMIACTSEVEKLTDKQFTNKYLEKISEQYPTVNFEIKEPLVIISKFENEEFTHYLDNSFKEYNLSPTELNEIIERYVNSSGSLYEKKEEINISQIIPIIKPSSYFEELKRSGIETPDFIWENYNEDLIIVYAEDKGNRFNYFNNNEFEKLNIKKDTLLDFARSNLNNIIPKIEKVGKNGEYGLIAGGDYEANLILLNTLWTKDNFKVDGDIIVAIPNRDLVFIIGSNNKQSIEKLKKSIPEYYNTGNHPISDSFYRWTGTKFEKISL</sequence>
<accession>A0AAW7DG67</accession>
<proteinExistence type="predicted"/>